<keyword evidence="2" id="KW-1185">Reference proteome</keyword>
<evidence type="ECO:0000313" key="1">
    <source>
        <dbReference type="EMBL" id="PRQ56834.1"/>
    </source>
</evidence>
<name>A0A2P6SDT3_ROSCH</name>
<accession>A0A2P6SDT3</accession>
<dbReference type="Gramene" id="PRQ56834">
    <property type="protein sequence ID" value="PRQ56834"/>
    <property type="gene ID" value="RchiOBHm_Chr1g0341661"/>
</dbReference>
<sequence>MDEDGGNAAMLTQVSVWKKRNGLERVHIKLEGVLKVGNETKFVRALQFQRLFLQVRTTRAEYEGAVAAV</sequence>
<dbReference type="AlphaFoldDB" id="A0A2P6SDT3"/>
<protein>
    <submittedName>
        <fullName evidence="1">Uncharacterized protein</fullName>
    </submittedName>
</protein>
<reference evidence="1 2" key="1">
    <citation type="journal article" date="2018" name="Nat. Genet.">
        <title>The Rosa genome provides new insights in the design of modern roses.</title>
        <authorList>
            <person name="Bendahmane M."/>
        </authorList>
    </citation>
    <scope>NUCLEOTIDE SEQUENCE [LARGE SCALE GENOMIC DNA]</scope>
    <source>
        <strain evidence="2">cv. Old Blush</strain>
    </source>
</reference>
<organism evidence="1 2">
    <name type="scientific">Rosa chinensis</name>
    <name type="common">China rose</name>
    <dbReference type="NCBI Taxonomy" id="74649"/>
    <lineage>
        <taxon>Eukaryota</taxon>
        <taxon>Viridiplantae</taxon>
        <taxon>Streptophyta</taxon>
        <taxon>Embryophyta</taxon>
        <taxon>Tracheophyta</taxon>
        <taxon>Spermatophyta</taxon>
        <taxon>Magnoliopsida</taxon>
        <taxon>eudicotyledons</taxon>
        <taxon>Gunneridae</taxon>
        <taxon>Pentapetalae</taxon>
        <taxon>rosids</taxon>
        <taxon>fabids</taxon>
        <taxon>Rosales</taxon>
        <taxon>Rosaceae</taxon>
        <taxon>Rosoideae</taxon>
        <taxon>Rosoideae incertae sedis</taxon>
        <taxon>Rosa</taxon>
    </lineage>
</organism>
<dbReference type="Proteomes" id="UP000238479">
    <property type="component" value="Chromosome 1"/>
</dbReference>
<dbReference type="EMBL" id="PDCK01000039">
    <property type="protein sequence ID" value="PRQ56834.1"/>
    <property type="molecule type" value="Genomic_DNA"/>
</dbReference>
<proteinExistence type="predicted"/>
<comment type="caution">
    <text evidence="1">The sequence shown here is derived from an EMBL/GenBank/DDBJ whole genome shotgun (WGS) entry which is preliminary data.</text>
</comment>
<gene>
    <name evidence="1" type="ORF">RchiOBHm_Chr1g0341661</name>
</gene>
<evidence type="ECO:0000313" key="2">
    <source>
        <dbReference type="Proteomes" id="UP000238479"/>
    </source>
</evidence>